<evidence type="ECO:0000313" key="1">
    <source>
        <dbReference type="EMBL" id="QJA71946.1"/>
    </source>
</evidence>
<accession>A0A6M3JPT7</accession>
<organism evidence="1">
    <name type="scientific">viral metagenome</name>
    <dbReference type="NCBI Taxonomy" id="1070528"/>
    <lineage>
        <taxon>unclassified sequences</taxon>
        <taxon>metagenomes</taxon>
        <taxon>organismal metagenomes</taxon>
    </lineage>
</organism>
<evidence type="ECO:0000313" key="2">
    <source>
        <dbReference type="EMBL" id="QJA89125.1"/>
    </source>
</evidence>
<protein>
    <submittedName>
        <fullName evidence="1">Uncharacterized protein</fullName>
    </submittedName>
</protein>
<sequence>MNTPKITNKALKILKEEATKYQDEHSFPPEALGFDFDSPAVKAREFSGVIITLCNILLKETQNDQ</sequence>
<dbReference type="EMBL" id="MT141912">
    <property type="protein sequence ID" value="QJA71946.1"/>
    <property type="molecule type" value="Genomic_DNA"/>
</dbReference>
<dbReference type="AlphaFoldDB" id="A0A6M3JPT7"/>
<reference evidence="1" key="1">
    <citation type="submission" date="2020-03" db="EMBL/GenBank/DDBJ databases">
        <title>The deep terrestrial virosphere.</title>
        <authorList>
            <person name="Holmfeldt K."/>
            <person name="Nilsson E."/>
            <person name="Simone D."/>
            <person name="Lopez-Fernandez M."/>
            <person name="Wu X."/>
            <person name="de Brujin I."/>
            <person name="Lundin D."/>
            <person name="Andersson A."/>
            <person name="Bertilsson S."/>
            <person name="Dopson M."/>
        </authorList>
    </citation>
    <scope>NUCLEOTIDE SEQUENCE</scope>
    <source>
        <strain evidence="1">MM415A02969</strain>
        <strain evidence="2">MM415B02607</strain>
    </source>
</reference>
<gene>
    <name evidence="1" type="ORF">MM415A02969_0014</name>
    <name evidence="2" type="ORF">MM415B02607_0019</name>
</gene>
<dbReference type="EMBL" id="MT142824">
    <property type="protein sequence ID" value="QJA89125.1"/>
    <property type="molecule type" value="Genomic_DNA"/>
</dbReference>
<name>A0A6M3JPT7_9ZZZZ</name>
<proteinExistence type="predicted"/>